<keyword evidence="7" id="KW-1185">Reference proteome</keyword>
<dbReference type="InterPro" id="IPR036388">
    <property type="entry name" value="WH-like_DNA-bd_sf"/>
</dbReference>
<dbReference type="Gene3D" id="1.10.10.10">
    <property type="entry name" value="Winged helix-like DNA-binding domain superfamily/Winged helix DNA-binding domain"/>
    <property type="match status" value="1"/>
</dbReference>
<dbReference type="PANTHER" id="PTHR30537:SF5">
    <property type="entry name" value="HTH-TYPE TRANSCRIPTIONAL ACTIVATOR TTDR-RELATED"/>
    <property type="match status" value="1"/>
</dbReference>
<dbReference type="CDD" id="cd08422">
    <property type="entry name" value="PBP2_CrgA_like"/>
    <property type="match status" value="1"/>
</dbReference>
<evidence type="ECO:0000256" key="4">
    <source>
        <dbReference type="ARBA" id="ARBA00023163"/>
    </source>
</evidence>
<dbReference type="PROSITE" id="PS50931">
    <property type="entry name" value="HTH_LYSR"/>
    <property type="match status" value="1"/>
</dbReference>
<proteinExistence type="inferred from homology"/>
<dbReference type="EMBL" id="JBHSMT010000014">
    <property type="protein sequence ID" value="MFC5474455.1"/>
    <property type="molecule type" value="Genomic_DNA"/>
</dbReference>
<keyword evidence="4" id="KW-0804">Transcription</keyword>
<dbReference type="Proteomes" id="UP001596045">
    <property type="component" value="Unassembled WGS sequence"/>
</dbReference>
<dbReference type="InterPro" id="IPR000847">
    <property type="entry name" value="LysR_HTH_N"/>
</dbReference>
<dbReference type="RefSeq" id="WP_378997565.1">
    <property type="nucleotide sequence ID" value="NZ_JBHSMT010000014.1"/>
</dbReference>
<sequence>MSNRLELIRIFCVCAELQNFSKAAAHLGISPQVVTRAINELESTFGEPLFHRNTRKVNITSFGEGLARRAQVSLASIDDLFRSSAASSKMDMEGIVRLTAPAALGRRYLMPALTRLAVAHPGIILDVRLSDEIADVVDEQIDVGVRTGLMRDSRFVARAAGQGILSVVGSPELLARVGKPKTINALRQQPLTALLDRSTGRAWPWYFADGEQFQPSSSAFLTDDPEAELAAVLAGVGFGQLPSYLTAAEIENGRLIPVLQKSDPEPWKIYVYRPQRGPVPGRVRVVFDALVKALSELD</sequence>
<dbReference type="PANTHER" id="PTHR30537">
    <property type="entry name" value="HTH-TYPE TRANSCRIPTIONAL REGULATOR"/>
    <property type="match status" value="1"/>
</dbReference>
<keyword evidence="3" id="KW-0238">DNA-binding</keyword>
<comment type="caution">
    <text evidence="6">The sequence shown here is derived from an EMBL/GenBank/DDBJ whole genome shotgun (WGS) entry which is preliminary data.</text>
</comment>
<protein>
    <submittedName>
        <fullName evidence="6">LysR family transcriptional regulator</fullName>
    </submittedName>
</protein>
<evidence type="ECO:0000256" key="2">
    <source>
        <dbReference type="ARBA" id="ARBA00023015"/>
    </source>
</evidence>
<dbReference type="InterPro" id="IPR005119">
    <property type="entry name" value="LysR_subst-bd"/>
</dbReference>
<comment type="similarity">
    <text evidence="1">Belongs to the LysR transcriptional regulatory family.</text>
</comment>
<keyword evidence="2" id="KW-0805">Transcription regulation</keyword>
<dbReference type="SUPFAM" id="SSF46785">
    <property type="entry name" value="Winged helix' DNA-binding domain"/>
    <property type="match status" value="1"/>
</dbReference>
<dbReference type="InterPro" id="IPR058163">
    <property type="entry name" value="LysR-type_TF_proteobact-type"/>
</dbReference>
<evidence type="ECO:0000256" key="1">
    <source>
        <dbReference type="ARBA" id="ARBA00009437"/>
    </source>
</evidence>
<gene>
    <name evidence="6" type="ORF">ACFPM8_10845</name>
</gene>
<feature type="domain" description="HTH lysR-type" evidence="5">
    <location>
        <begin position="1"/>
        <end position="60"/>
    </location>
</feature>
<name>A0ABW0M8Q3_9BURK</name>
<dbReference type="InterPro" id="IPR036390">
    <property type="entry name" value="WH_DNA-bd_sf"/>
</dbReference>
<evidence type="ECO:0000313" key="6">
    <source>
        <dbReference type="EMBL" id="MFC5474455.1"/>
    </source>
</evidence>
<dbReference type="Pfam" id="PF03466">
    <property type="entry name" value="LysR_substrate"/>
    <property type="match status" value="1"/>
</dbReference>
<evidence type="ECO:0000259" key="5">
    <source>
        <dbReference type="PROSITE" id="PS50931"/>
    </source>
</evidence>
<dbReference type="SUPFAM" id="SSF53850">
    <property type="entry name" value="Periplasmic binding protein-like II"/>
    <property type="match status" value="1"/>
</dbReference>
<accession>A0ABW0M8Q3</accession>
<dbReference type="Gene3D" id="3.40.190.290">
    <property type="match status" value="1"/>
</dbReference>
<reference evidence="7" key="1">
    <citation type="journal article" date="2019" name="Int. J. Syst. Evol. Microbiol.">
        <title>The Global Catalogue of Microorganisms (GCM) 10K type strain sequencing project: providing services to taxonomists for standard genome sequencing and annotation.</title>
        <authorList>
            <consortium name="The Broad Institute Genomics Platform"/>
            <consortium name="The Broad Institute Genome Sequencing Center for Infectious Disease"/>
            <person name="Wu L."/>
            <person name="Ma J."/>
        </authorList>
    </citation>
    <scope>NUCLEOTIDE SEQUENCE [LARGE SCALE GENOMIC DNA]</scope>
    <source>
        <strain evidence="7">JCM 17066</strain>
    </source>
</reference>
<evidence type="ECO:0000313" key="7">
    <source>
        <dbReference type="Proteomes" id="UP001596045"/>
    </source>
</evidence>
<organism evidence="6 7">
    <name type="scientific">Paraherbaspirillum soli</name>
    <dbReference type="NCBI Taxonomy" id="631222"/>
    <lineage>
        <taxon>Bacteria</taxon>
        <taxon>Pseudomonadati</taxon>
        <taxon>Pseudomonadota</taxon>
        <taxon>Betaproteobacteria</taxon>
        <taxon>Burkholderiales</taxon>
        <taxon>Oxalobacteraceae</taxon>
        <taxon>Paraherbaspirillum</taxon>
    </lineage>
</organism>
<evidence type="ECO:0000256" key="3">
    <source>
        <dbReference type="ARBA" id="ARBA00023125"/>
    </source>
</evidence>
<dbReference type="Pfam" id="PF00126">
    <property type="entry name" value="HTH_1"/>
    <property type="match status" value="1"/>
</dbReference>